<dbReference type="Pfam" id="PF22936">
    <property type="entry name" value="Pol_BBD"/>
    <property type="match status" value="1"/>
</dbReference>
<dbReference type="PANTHER" id="PTHR47481">
    <property type="match status" value="1"/>
</dbReference>
<reference evidence="3 4" key="1">
    <citation type="submission" date="2018-08" db="EMBL/GenBank/DDBJ databases">
        <title>Genomic investigation of the strawberry pathogen Phytophthora fragariae indicates pathogenicity is determined by transcriptional variation in three key races.</title>
        <authorList>
            <person name="Adams T.M."/>
            <person name="Armitage A.D."/>
            <person name="Sobczyk M.K."/>
            <person name="Bates H.J."/>
            <person name="Dunwell J.M."/>
            <person name="Nellist C.F."/>
            <person name="Harrison R.J."/>
        </authorList>
    </citation>
    <scope>NUCLEOTIDE SEQUENCE [LARGE SCALE GENOMIC DNA]</scope>
    <source>
        <strain evidence="3 4">SCRP333</strain>
    </source>
</reference>
<dbReference type="EMBL" id="QXFT01002877">
    <property type="protein sequence ID" value="KAE9292010.1"/>
    <property type="molecule type" value="Genomic_DNA"/>
</dbReference>
<dbReference type="SMART" id="SM00343">
    <property type="entry name" value="ZnF_C2HC"/>
    <property type="match status" value="1"/>
</dbReference>
<dbReference type="SUPFAM" id="SSF57756">
    <property type="entry name" value="Retrovirus zinc finger-like domains"/>
    <property type="match status" value="1"/>
</dbReference>
<dbReference type="AlphaFoldDB" id="A0A6A4CJ71"/>
<accession>A0A6A4CJ71</accession>
<feature type="domain" description="CCHC-type" evidence="2">
    <location>
        <begin position="221"/>
        <end position="236"/>
    </location>
</feature>
<keyword evidence="1" id="KW-0863">Zinc-finger</keyword>
<dbReference type="Gene3D" id="4.10.60.10">
    <property type="entry name" value="Zinc finger, CCHC-type"/>
    <property type="match status" value="1"/>
</dbReference>
<proteinExistence type="predicted"/>
<evidence type="ECO:0000256" key="1">
    <source>
        <dbReference type="PROSITE-ProRule" id="PRU00047"/>
    </source>
</evidence>
<dbReference type="InterPro" id="IPR054722">
    <property type="entry name" value="PolX-like_BBD"/>
</dbReference>
<dbReference type="Pfam" id="PF00098">
    <property type="entry name" value="zf-CCHC"/>
    <property type="match status" value="1"/>
</dbReference>
<dbReference type="InterPro" id="IPR036875">
    <property type="entry name" value="Znf_CCHC_sf"/>
</dbReference>
<dbReference type="Proteomes" id="UP000434957">
    <property type="component" value="Unassembled WGS sequence"/>
</dbReference>
<organism evidence="3 4">
    <name type="scientific">Phytophthora rubi</name>
    <dbReference type="NCBI Taxonomy" id="129364"/>
    <lineage>
        <taxon>Eukaryota</taxon>
        <taxon>Sar</taxon>
        <taxon>Stramenopiles</taxon>
        <taxon>Oomycota</taxon>
        <taxon>Peronosporomycetes</taxon>
        <taxon>Peronosporales</taxon>
        <taxon>Peronosporaceae</taxon>
        <taxon>Phytophthora</taxon>
    </lineage>
</organism>
<name>A0A6A4CJ71_9STRA</name>
<dbReference type="InterPro" id="IPR001878">
    <property type="entry name" value="Znf_CCHC"/>
</dbReference>
<keyword evidence="1" id="KW-0862">Zinc</keyword>
<evidence type="ECO:0000259" key="2">
    <source>
        <dbReference type="PROSITE" id="PS50158"/>
    </source>
</evidence>
<keyword evidence="1" id="KW-0479">Metal-binding</keyword>
<dbReference type="PANTHER" id="PTHR47481:SF22">
    <property type="entry name" value="RETROTRANSPOSON GAG DOMAIN-CONTAINING PROTEIN"/>
    <property type="match status" value="1"/>
</dbReference>
<evidence type="ECO:0000313" key="4">
    <source>
        <dbReference type="Proteomes" id="UP000434957"/>
    </source>
</evidence>
<sequence>MTTKCAEVLLGSGNYFDWEYNMRMTLARKGLLAHVQDVKAEAEVTEAWLVNDAKALGIIAQGVELQHQTKIRSATRAILAWGTLREFYNRTTLHNRVTMTRRLHEFKMDDGASMSKHLDAFDELVVGLQTMGEPVDEARQLVVLLSLPVEYELISSIIENAKDITLIEVKEKLLNEYERLEKKDTTTERAFKVISGRFKVSKDNGRKWNGPKKNAGDFRGKCFKCNQPGHMKRECPVRYAGGDDDAVFAVGTERLDGWLIDSGANAHMTLHRSDLLEYEPLDTTMEVTIAVGKKLTVAGRGTVRLLGLDQNRIKMVDVFQIPGLDRRLLSVGKLAERDLNVEFQRSSCVIWGNASAIALGKKVGKAYVFDCDQEEARFVQYAGADS</sequence>
<dbReference type="Pfam" id="PF14223">
    <property type="entry name" value="Retrotran_gag_2"/>
    <property type="match status" value="1"/>
</dbReference>
<protein>
    <recommendedName>
        <fullName evidence="2">CCHC-type domain-containing protein</fullName>
    </recommendedName>
</protein>
<keyword evidence="4" id="KW-1185">Reference proteome</keyword>
<evidence type="ECO:0000313" key="3">
    <source>
        <dbReference type="EMBL" id="KAE9292010.1"/>
    </source>
</evidence>
<comment type="caution">
    <text evidence="3">The sequence shown here is derived from an EMBL/GenBank/DDBJ whole genome shotgun (WGS) entry which is preliminary data.</text>
</comment>
<dbReference type="GO" id="GO:0008270">
    <property type="term" value="F:zinc ion binding"/>
    <property type="evidence" value="ECO:0007669"/>
    <property type="project" value="UniProtKB-KW"/>
</dbReference>
<dbReference type="PROSITE" id="PS50158">
    <property type="entry name" value="ZF_CCHC"/>
    <property type="match status" value="1"/>
</dbReference>
<dbReference type="GO" id="GO:0003676">
    <property type="term" value="F:nucleic acid binding"/>
    <property type="evidence" value="ECO:0007669"/>
    <property type="project" value="InterPro"/>
</dbReference>
<gene>
    <name evidence="3" type="ORF">PR003_g24873</name>
</gene>